<evidence type="ECO:0000313" key="2">
    <source>
        <dbReference type="EMBL" id="MFB9643538.1"/>
    </source>
</evidence>
<protein>
    <submittedName>
        <fullName evidence="2">Uncharacterized protein</fullName>
    </submittedName>
</protein>
<gene>
    <name evidence="2" type="ORF">ACFFQV_14675</name>
</gene>
<evidence type="ECO:0000256" key="1">
    <source>
        <dbReference type="SAM" id="SignalP"/>
    </source>
</evidence>
<dbReference type="Proteomes" id="UP001589667">
    <property type="component" value="Unassembled WGS sequence"/>
</dbReference>
<dbReference type="RefSeq" id="WP_157425320.1">
    <property type="nucleotide sequence ID" value="NZ_BAAANI010000003.1"/>
</dbReference>
<feature type="signal peptide" evidence="1">
    <location>
        <begin position="1"/>
        <end position="29"/>
    </location>
</feature>
<name>A0ABV5ST70_9MICO</name>
<organism evidence="2 3">
    <name type="scientific">Agromyces lapidis</name>
    <dbReference type="NCBI Taxonomy" id="279574"/>
    <lineage>
        <taxon>Bacteria</taxon>
        <taxon>Bacillati</taxon>
        <taxon>Actinomycetota</taxon>
        <taxon>Actinomycetes</taxon>
        <taxon>Micrococcales</taxon>
        <taxon>Microbacteriaceae</taxon>
        <taxon>Agromyces</taxon>
    </lineage>
</organism>
<accession>A0ABV5ST70</accession>
<comment type="caution">
    <text evidence="2">The sequence shown here is derived from an EMBL/GenBank/DDBJ whole genome shotgun (WGS) entry which is preliminary data.</text>
</comment>
<keyword evidence="3" id="KW-1185">Reference proteome</keyword>
<keyword evidence="1" id="KW-0732">Signal</keyword>
<feature type="chain" id="PRO_5047223657" evidence="1">
    <location>
        <begin position="30"/>
        <end position="141"/>
    </location>
</feature>
<reference evidence="2 3" key="1">
    <citation type="submission" date="2024-09" db="EMBL/GenBank/DDBJ databases">
        <authorList>
            <person name="Sun Q."/>
            <person name="Mori K."/>
        </authorList>
    </citation>
    <scope>NUCLEOTIDE SEQUENCE [LARGE SCALE GENOMIC DNA]</scope>
    <source>
        <strain evidence="2 3">JCM 14321</strain>
    </source>
</reference>
<sequence>MSKRTMTNITAGLALAAAGVLATGAGAYAHECFNPNRSEQGNAGASNSQAWLTVHIEELTFGLPEADAECVLDAYAETGAPSSFTIMIKGANGSGGTIGANNPNRDVKAADGKGIDEIFAAHGEDIVGSFMSCGVELPFPS</sequence>
<proteinExistence type="predicted"/>
<dbReference type="EMBL" id="JBHMBL010000003">
    <property type="protein sequence ID" value="MFB9643538.1"/>
    <property type="molecule type" value="Genomic_DNA"/>
</dbReference>
<evidence type="ECO:0000313" key="3">
    <source>
        <dbReference type="Proteomes" id="UP001589667"/>
    </source>
</evidence>